<organism evidence="2 3">
    <name type="scientific">Pelodiscus sinensis</name>
    <name type="common">Chinese softshell turtle</name>
    <name type="synonym">Trionyx sinensis</name>
    <dbReference type="NCBI Taxonomy" id="13735"/>
    <lineage>
        <taxon>Eukaryota</taxon>
        <taxon>Metazoa</taxon>
        <taxon>Chordata</taxon>
        <taxon>Craniata</taxon>
        <taxon>Vertebrata</taxon>
        <taxon>Euteleostomi</taxon>
        <taxon>Archelosauria</taxon>
        <taxon>Testudinata</taxon>
        <taxon>Testudines</taxon>
        <taxon>Cryptodira</taxon>
        <taxon>Trionychia</taxon>
        <taxon>Trionychidae</taxon>
        <taxon>Pelodiscus</taxon>
    </lineage>
</organism>
<evidence type="ECO:0008006" key="4">
    <source>
        <dbReference type="Google" id="ProtNLM"/>
    </source>
</evidence>
<dbReference type="Ensembl" id="ENSPSIT00000000717.1">
    <property type="protein sequence ID" value="ENSPSIP00000000717.1"/>
    <property type="gene ID" value="ENSPSIG00000000718.1"/>
</dbReference>
<dbReference type="HOGENOM" id="CLU_2800750_0_0_1"/>
<sequence length="68" mass="7751">VNKFMQGADDYKKDLLALRFLSINPIIDPWVFVILRPSVLRAIRSVLCCRMSLKTQDNKETSPAAKSK</sequence>
<reference evidence="3" key="1">
    <citation type="submission" date="2011-10" db="EMBL/GenBank/DDBJ databases">
        <authorList>
            <consortium name="Soft-shell Turtle Genome Consortium"/>
        </authorList>
    </citation>
    <scope>NUCLEOTIDE SEQUENCE [LARGE SCALE GENOMIC DNA]</scope>
    <source>
        <strain evidence="3">Daiwa-1</strain>
    </source>
</reference>
<reference evidence="2" key="4">
    <citation type="submission" date="2025-09" db="UniProtKB">
        <authorList>
            <consortium name="Ensembl"/>
        </authorList>
    </citation>
    <scope>IDENTIFICATION</scope>
</reference>
<evidence type="ECO:0000256" key="1">
    <source>
        <dbReference type="SAM" id="Phobius"/>
    </source>
</evidence>
<dbReference type="AlphaFoldDB" id="K7EY57"/>
<reference evidence="2" key="3">
    <citation type="submission" date="2025-08" db="UniProtKB">
        <authorList>
            <consortium name="Ensembl"/>
        </authorList>
    </citation>
    <scope>IDENTIFICATION</scope>
</reference>
<evidence type="ECO:0000313" key="2">
    <source>
        <dbReference type="Ensembl" id="ENSPSIP00000000717.1"/>
    </source>
</evidence>
<evidence type="ECO:0000313" key="3">
    <source>
        <dbReference type="Proteomes" id="UP000007267"/>
    </source>
</evidence>
<name>K7EY57_PELSI</name>
<protein>
    <recommendedName>
        <fullName evidence="4">Prostaglandin E2 receptor EP2 subtype</fullName>
    </recommendedName>
</protein>
<keyword evidence="3" id="KW-1185">Reference proteome</keyword>
<dbReference type="SUPFAM" id="SSF81321">
    <property type="entry name" value="Family A G protein-coupled receptor-like"/>
    <property type="match status" value="1"/>
</dbReference>
<dbReference type="EMBL" id="AGCU01041116">
    <property type="status" value="NOT_ANNOTATED_CDS"/>
    <property type="molecule type" value="Genomic_DNA"/>
</dbReference>
<dbReference type="STRING" id="13735.ENSPSIP00000000717"/>
<feature type="transmembrane region" description="Helical" evidence="1">
    <location>
        <begin position="16"/>
        <end position="35"/>
    </location>
</feature>
<dbReference type="GeneTree" id="ENSGT00940000170358"/>
<keyword evidence="1" id="KW-1133">Transmembrane helix</keyword>
<keyword evidence="1" id="KW-0472">Membrane</keyword>
<dbReference type="eggNOG" id="KOG3656">
    <property type="taxonomic scope" value="Eukaryota"/>
</dbReference>
<dbReference type="Proteomes" id="UP000007267">
    <property type="component" value="Unassembled WGS sequence"/>
</dbReference>
<reference evidence="3" key="2">
    <citation type="journal article" date="2013" name="Nat. Genet.">
        <title>The draft genomes of soft-shell turtle and green sea turtle yield insights into the development and evolution of the turtle-specific body plan.</title>
        <authorList>
            <person name="Wang Z."/>
            <person name="Pascual-Anaya J."/>
            <person name="Zadissa A."/>
            <person name="Li W."/>
            <person name="Niimura Y."/>
            <person name="Huang Z."/>
            <person name="Li C."/>
            <person name="White S."/>
            <person name="Xiong Z."/>
            <person name="Fang D."/>
            <person name="Wang B."/>
            <person name="Ming Y."/>
            <person name="Chen Y."/>
            <person name="Zheng Y."/>
            <person name="Kuraku S."/>
            <person name="Pignatelli M."/>
            <person name="Herrero J."/>
            <person name="Beal K."/>
            <person name="Nozawa M."/>
            <person name="Li Q."/>
            <person name="Wang J."/>
            <person name="Zhang H."/>
            <person name="Yu L."/>
            <person name="Shigenobu S."/>
            <person name="Wang J."/>
            <person name="Liu J."/>
            <person name="Flicek P."/>
            <person name="Searle S."/>
            <person name="Wang J."/>
            <person name="Kuratani S."/>
            <person name="Yin Y."/>
            <person name="Aken B."/>
            <person name="Zhang G."/>
            <person name="Irie N."/>
        </authorList>
    </citation>
    <scope>NUCLEOTIDE SEQUENCE [LARGE SCALE GENOMIC DNA]</scope>
    <source>
        <strain evidence="3">Daiwa-1</strain>
    </source>
</reference>
<keyword evidence="1" id="KW-0812">Transmembrane</keyword>
<proteinExistence type="predicted"/>
<accession>K7EY57</accession>